<dbReference type="GO" id="GO:0042918">
    <property type="term" value="P:alkanesulfonate transmembrane transport"/>
    <property type="evidence" value="ECO:0007669"/>
    <property type="project" value="UniProtKB-ARBA"/>
</dbReference>
<dbReference type="PROSITE" id="PS50928">
    <property type="entry name" value="ABC_TM1"/>
    <property type="match status" value="1"/>
</dbReference>
<evidence type="ECO:0000256" key="3">
    <source>
        <dbReference type="ARBA" id="ARBA00022475"/>
    </source>
</evidence>
<evidence type="ECO:0000256" key="4">
    <source>
        <dbReference type="ARBA" id="ARBA00022692"/>
    </source>
</evidence>
<organism evidence="9 10">
    <name type="scientific">Paenisporosarcina antarctica</name>
    <dbReference type="NCBI Taxonomy" id="417367"/>
    <lineage>
        <taxon>Bacteria</taxon>
        <taxon>Bacillati</taxon>
        <taxon>Bacillota</taxon>
        <taxon>Bacilli</taxon>
        <taxon>Bacillales</taxon>
        <taxon>Caryophanaceae</taxon>
        <taxon>Paenisporosarcina</taxon>
    </lineage>
</organism>
<keyword evidence="10" id="KW-1185">Reference proteome</keyword>
<dbReference type="EMBL" id="CP038015">
    <property type="protein sequence ID" value="QBP40993.1"/>
    <property type="molecule type" value="Genomic_DNA"/>
</dbReference>
<feature type="transmembrane region" description="Helical" evidence="7">
    <location>
        <begin position="216"/>
        <end position="234"/>
    </location>
</feature>
<evidence type="ECO:0000256" key="1">
    <source>
        <dbReference type="ARBA" id="ARBA00004651"/>
    </source>
</evidence>
<dbReference type="RefSeq" id="WP_134209653.1">
    <property type="nucleotide sequence ID" value="NZ_CP038015.1"/>
</dbReference>
<keyword evidence="2 7" id="KW-0813">Transport</keyword>
<feature type="transmembrane region" description="Helical" evidence="7">
    <location>
        <begin position="65"/>
        <end position="84"/>
    </location>
</feature>
<feature type="transmembrane region" description="Helical" evidence="7">
    <location>
        <begin position="7"/>
        <end position="29"/>
    </location>
</feature>
<feature type="domain" description="ABC transmembrane type-1" evidence="8">
    <location>
        <begin position="58"/>
        <end position="238"/>
    </location>
</feature>
<evidence type="ECO:0000256" key="7">
    <source>
        <dbReference type="RuleBase" id="RU363032"/>
    </source>
</evidence>
<evidence type="ECO:0000313" key="10">
    <source>
        <dbReference type="Proteomes" id="UP000294292"/>
    </source>
</evidence>
<feature type="transmembrane region" description="Helical" evidence="7">
    <location>
        <begin position="124"/>
        <end position="143"/>
    </location>
</feature>
<feature type="transmembrane region" description="Helical" evidence="7">
    <location>
        <begin position="164"/>
        <end position="183"/>
    </location>
</feature>
<keyword evidence="6 7" id="KW-0472">Membrane</keyword>
<dbReference type="Gene3D" id="1.10.3720.10">
    <property type="entry name" value="MetI-like"/>
    <property type="match status" value="1"/>
</dbReference>
<feature type="transmembrane region" description="Helical" evidence="7">
    <location>
        <begin position="189"/>
        <end position="209"/>
    </location>
</feature>
<evidence type="ECO:0000256" key="6">
    <source>
        <dbReference type="ARBA" id="ARBA00023136"/>
    </source>
</evidence>
<proteinExistence type="inferred from homology"/>
<accession>A0A4P6ZXJ8</accession>
<dbReference type="Proteomes" id="UP000294292">
    <property type="component" value="Chromosome"/>
</dbReference>
<sequence>MNLTKKLMNFGIGMVILVIIWQVVIWLGGYQEALLPSPLSVGKAIIDLIIEGIIFVHLQVSLGRFAAGYLMAVFPAILLGMFLGRSPRVWQVIDPIVQVLRPVAPVAWSPFIVLWFGIGNMPAIAIIFIAAFFPVLLSTVAGVKKINPSYLKIAENLEIRNWELMYKFIFPAAFPAVVSGLRLALGTAWIFLVAGEMIGAQSGLGFLIVDSRNTLNLDYVLAGIIFIGVCGFLLDRMISVLERWVGKYYGMMA</sequence>
<keyword evidence="4 7" id="KW-0812">Transmembrane</keyword>
<protein>
    <submittedName>
        <fullName evidence="9">ABC transporter permease</fullName>
    </submittedName>
</protein>
<dbReference type="GO" id="GO:0005886">
    <property type="term" value="C:plasma membrane"/>
    <property type="evidence" value="ECO:0007669"/>
    <property type="project" value="UniProtKB-SubCell"/>
</dbReference>
<evidence type="ECO:0000256" key="5">
    <source>
        <dbReference type="ARBA" id="ARBA00022989"/>
    </source>
</evidence>
<dbReference type="KEGG" id="panc:E2636_07580"/>
<name>A0A4P6ZXJ8_9BACL</name>
<evidence type="ECO:0000256" key="2">
    <source>
        <dbReference type="ARBA" id="ARBA00022448"/>
    </source>
</evidence>
<dbReference type="PANTHER" id="PTHR30151">
    <property type="entry name" value="ALKANE SULFONATE ABC TRANSPORTER-RELATED, MEMBRANE SUBUNIT"/>
    <property type="match status" value="1"/>
</dbReference>
<dbReference type="InterPro" id="IPR000515">
    <property type="entry name" value="MetI-like"/>
</dbReference>
<reference evidence="9 10" key="1">
    <citation type="submission" date="2019-03" db="EMBL/GenBank/DDBJ databases">
        <title>Complete genome sequence of Paenisporosarcina antarctica CGMCC 1.6503T.</title>
        <authorList>
            <person name="Rong J.-C."/>
            <person name="Chi N.-Y."/>
            <person name="Zhang Q.-F."/>
        </authorList>
    </citation>
    <scope>NUCLEOTIDE SEQUENCE [LARGE SCALE GENOMIC DNA]</scope>
    <source>
        <strain evidence="9 10">CGMCC 1.6503</strain>
    </source>
</reference>
<feature type="transmembrane region" description="Helical" evidence="7">
    <location>
        <begin position="96"/>
        <end position="118"/>
    </location>
</feature>
<comment type="subcellular location">
    <subcellularLocation>
        <location evidence="1 7">Cell membrane</location>
        <topology evidence="1 7">Multi-pass membrane protein</topology>
    </subcellularLocation>
</comment>
<evidence type="ECO:0000313" key="9">
    <source>
        <dbReference type="EMBL" id="QBP40993.1"/>
    </source>
</evidence>
<gene>
    <name evidence="9" type="ORF">E2636_07580</name>
</gene>
<dbReference type="SUPFAM" id="SSF161098">
    <property type="entry name" value="MetI-like"/>
    <property type="match status" value="1"/>
</dbReference>
<dbReference type="PANTHER" id="PTHR30151:SF0">
    <property type="entry name" value="ABC TRANSPORTER PERMEASE PROTEIN MJ0413-RELATED"/>
    <property type="match status" value="1"/>
</dbReference>
<dbReference type="Pfam" id="PF00528">
    <property type="entry name" value="BPD_transp_1"/>
    <property type="match status" value="1"/>
</dbReference>
<dbReference type="OrthoDB" id="9804353at2"/>
<comment type="similarity">
    <text evidence="7">Belongs to the binding-protein-dependent transport system permease family.</text>
</comment>
<dbReference type="AlphaFoldDB" id="A0A4P6ZXJ8"/>
<dbReference type="FunFam" id="1.10.3720.10:FF:000003">
    <property type="entry name" value="Aliphatic sulfonate ABC transporter permease"/>
    <property type="match status" value="1"/>
</dbReference>
<dbReference type="CDD" id="cd06261">
    <property type="entry name" value="TM_PBP2"/>
    <property type="match status" value="1"/>
</dbReference>
<keyword evidence="3" id="KW-1003">Cell membrane</keyword>
<dbReference type="InterPro" id="IPR035906">
    <property type="entry name" value="MetI-like_sf"/>
</dbReference>
<keyword evidence="5 7" id="KW-1133">Transmembrane helix</keyword>
<evidence type="ECO:0000259" key="8">
    <source>
        <dbReference type="PROSITE" id="PS50928"/>
    </source>
</evidence>